<keyword evidence="4" id="KW-1185">Reference proteome</keyword>
<evidence type="ECO:0000256" key="1">
    <source>
        <dbReference type="SAM" id="SignalP"/>
    </source>
</evidence>
<accession>A0A4R2KX97</accession>
<dbReference type="OrthoDB" id="8781168at2"/>
<evidence type="ECO:0000313" key="4">
    <source>
        <dbReference type="Proteomes" id="UP000294980"/>
    </source>
</evidence>
<feature type="chain" id="PRO_5020513303" evidence="1">
    <location>
        <begin position="25"/>
        <end position="168"/>
    </location>
</feature>
<dbReference type="RefSeq" id="WP_117315881.1">
    <property type="nucleotide sequence ID" value="NZ_QQSW01000005.1"/>
</dbReference>
<protein>
    <submittedName>
        <fullName evidence="3">Uncharacterized protein DUF3806</fullName>
    </submittedName>
</protein>
<sequence>MNVLTRLCLVIIATLLFSSLPAAGQDQLRISELTPLDRQYMQRQRDAIESLARRHTGSGFDGSPANDIPLLQRLLDERRVRPEQTEELQAMGILLGDVLARELDMHWVIYEDPVGRSRALRYRETDNYLFPATMISRRRAVGNDRPVQEIYDKAIDLIEPIREKRPFQ</sequence>
<organism evidence="3 4">
    <name type="scientific">Chromatocurvus halotolerans</name>
    <dbReference type="NCBI Taxonomy" id="1132028"/>
    <lineage>
        <taxon>Bacteria</taxon>
        <taxon>Pseudomonadati</taxon>
        <taxon>Pseudomonadota</taxon>
        <taxon>Gammaproteobacteria</taxon>
        <taxon>Cellvibrionales</taxon>
        <taxon>Halieaceae</taxon>
        <taxon>Chromatocurvus</taxon>
    </lineage>
</organism>
<keyword evidence="1" id="KW-0732">Signal</keyword>
<evidence type="ECO:0000259" key="2">
    <source>
        <dbReference type="Pfam" id="PF12713"/>
    </source>
</evidence>
<reference evidence="3 4" key="1">
    <citation type="submission" date="2019-03" db="EMBL/GenBank/DDBJ databases">
        <title>Genomic Encyclopedia of Type Strains, Phase IV (KMG-IV): sequencing the most valuable type-strain genomes for metagenomic binning, comparative biology and taxonomic classification.</title>
        <authorList>
            <person name="Goeker M."/>
        </authorList>
    </citation>
    <scope>NUCLEOTIDE SEQUENCE [LARGE SCALE GENOMIC DNA]</scope>
    <source>
        <strain evidence="3 4">DSM 23344</strain>
    </source>
</reference>
<evidence type="ECO:0000313" key="3">
    <source>
        <dbReference type="EMBL" id="TCO75939.1"/>
    </source>
</evidence>
<dbReference type="Pfam" id="PF12713">
    <property type="entry name" value="DUF3806"/>
    <property type="match status" value="1"/>
</dbReference>
<dbReference type="EMBL" id="SLWX01000006">
    <property type="protein sequence ID" value="TCO75939.1"/>
    <property type="molecule type" value="Genomic_DNA"/>
</dbReference>
<comment type="caution">
    <text evidence="3">The sequence shown here is derived from an EMBL/GenBank/DDBJ whole genome shotgun (WGS) entry which is preliminary data.</text>
</comment>
<dbReference type="Gene3D" id="1.20.120.1090">
    <property type="match status" value="1"/>
</dbReference>
<name>A0A4R2KX97_9GAMM</name>
<gene>
    <name evidence="3" type="ORF">EV688_106130</name>
</gene>
<feature type="signal peptide" evidence="1">
    <location>
        <begin position="1"/>
        <end position="24"/>
    </location>
</feature>
<dbReference type="AlphaFoldDB" id="A0A4R2KX97"/>
<feature type="domain" description="DUF3806" evidence="2">
    <location>
        <begin position="67"/>
        <end position="151"/>
    </location>
</feature>
<dbReference type="InterPro" id="IPR024266">
    <property type="entry name" value="DUF3806"/>
</dbReference>
<proteinExistence type="predicted"/>
<dbReference type="Proteomes" id="UP000294980">
    <property type="component" value="Unassembled WGS sequence"/>
</dbReference>